<feature type="signal peptide" evidence="3">
    <location>
        <begin position="1"/>
        <end position="26"/>
    </location>
</feature>
<proteinExistence type="inferred from homology"/>
<accession>A0ABV7JWU7</accession>
<dbReference type="PROSITE" id="PS00122">
    <property type="entry name" value="CARBOXYLESTERASE_B_1"/>
    <property type="match status" value="1"/>
</dbReference>
<dbReference type="EMBL" id="JBHRSX010000025">
    <property type="protein sequence ID" value="MFC3202575.1"/>
    <property type="molecule type" value="Genomic_DNA"/>
</dbReference>
<evidence type="ECO:0000313" key="5">
    <source>
        <dbReference type="EMBL" id="MFC3202575.1"/>
    </source>
</evidence>
<evidence type="ECO:0000259" key="4">
    <source>
        <dbReference type="Pfam" id="PF00135"/>
    </source>
</evidence>
<evidence type="ECO:0000256" key="1">
    <source>
        <dbReference type="ARBA" id="ARBA00005964"/>
    </source>
</evidence>
<dbReference type="InterPro" id="IPR050309">
    <property type="entry name" value="Type-B_Carboxylest/Lipase"/>
</dbReference>
<feature type="domain" description="Carboxylesterase type B" evidence="4">
    <location>
        <begin position="37"/>
        <end position="549"/>
    </location>
</feature>
<evidence type="ECO:0000256" key="3">
    <source>
        <dbReference type="RuleBase" id="RU361235"/>
    </source>
</evidence>
<dbReference type="Proteomes" id="UP001595477">
    <property type="component" value="Unassembled WGS sequence"/>
</dbReference>
<comment type="caution">
    <text evidence="5">The sequence shown here is derived from an EMBL/GenBank/DDBJ whole genome shotgun (WGS) entry which is preliminary data.</text>
</comment>
<dbReference type="EC" id="3.1.1.-" evidence="3"/>
<evidence type="ECO:0000256" key="2">
    <source>
        <dbReference type="ARBA" id="ARBA00022801"/>
    </source>
</evidence>
<evidence type="ECO:0000313" key="6">
    <source>
        <dbReference type="Proteomes" id="UP001595477"/>
    </source>
</evidence>
<comment type="similarity">
    <text evidence="1 3">Belongs to the type-B carboxylesterase/lipase family.</text>
</comment>
<dbReference type="RefSeq" id="WP_164464677.1">
    <property type="nucleotide sequence ID" value="NZ_JBHRSX010000025.1"/>
</dbReference>
<gene>
    <name evidence="5" type="ORF">ACFOEW_12200</name>
</gene>
<dbReference type="PANTHER" id="PTHR11559">
    <property type="entry name" value="CARBOXYLESTERASE"/>
    <property type="match status" value="1"/>
</dbReference>
<protein>
    <recommendedName>
        <fullName evidence="3">Carboxylic ester hydrolase</fullName>
        <ecNumber evidence="3">3.1.1.-</ecNumber>
    </recommendedName>
</protein>
<dbReference type="InterPro" id="IPR029058">
    <property type="entry name" value="AB_hydrolase_fold"/>
</dbReference>
<sequence length="574" mass="60847">MRVYAQRIPSAVRLLILSTFVFSLSACNDSSSGPSDPTSVTTSEGTVTGQLVTDSNGSEMKQWLGVPYAQSTEGANRFRAPQSLEPRTDVLEATDFGDACPQTPAQSPFAIQSSNPGSTTSEDCLNLNIYSPAEGDNHPVVVWIHGGNLDTGAGFQHSAKPDRLVKEGIVVVAINYRLGVLGYLAHPALTATSQTSEKGSGNYGLMDQIKALEWLQANVAEFGGDPNNVTLVGESAGGFSIKGLMAANDRTNGLFHRVIVQSGPYFFQETPTEAEQRGAGFMASLCADDASPEAAECLRNLTLEQILTLQAGEPEFLTLQAGEPEFGSEIVQRPGVLEQTVAAALASGQFTADQVLEGSNRDEWRLFVAAEQLVSGRNSLEELLAGSSTAYRQELIRRYGSVTEANADAVVDLYPLSSYDNADIAVSAVGTDAIFACPGFGNIAAAAQHIPVYAYEFADRNAPLPLPLFATGQPALGAAHATEIPYVFASQAELEAEFSADSATLAETMVRYWAAFARTGDPTPSDGTLPAWLPFVNQGYQSLQAPAENTGPFSVLSGGQSFNQARNCTLWLGG</sequence>
<dbReference type="Pfam" id="PF00135">
    <property type="entry name" value="COesterase"/>
    <property type="match status" value="1"/>
</dbReference>
<keyword evidence="6" id="KW-1185">Reference proteome</keyword>
<organism evidence="5 6">
    <name type="scientific">Alteromonas oceani</name>
    <dbReference type="NCBI Taxonomy" id="2071609"/>
    <lineage>
        <taxon>Bacteria</taxon>
        <taxon>Pseudomonadati</taxon>
        <taxon>Pseudomonadota</taxon>
        <taxon>Gammaproteobacteria</taxon>
        <taxon>Alteromonadales</taxon>
        <taxon>Alteromonadaceae</taxon>
        <taxon>Alteromonas/Salinimonas group</taxon>
        <taxon>Alteromonas</taxon>
    </lineage>
</organism>
<reference evidence="6" key="1">
    <citation type="journal article" date="2019" name="Int. J. Syst. Evol. Microbiol.">
        <title>The Global Catalogue of Microorganisms (GCM) 10K type strain sequencing project: providing services to taxonomists for standard genome sequencing and annotation.</title>
        <authorList>
            <consortium name="The Broad Institute Genomics Platform"/>
            <consortium name="The Broad Institute Genome Sequencing Center for Infectious Disease"/>
            <person name="Wu L."/>
            <person name="Ma J."/>
        </authorList>
    </citation>
    <scope>NUCLEOTIDE SEQUENCE [LARGE SCALE GENOMIC DNA]</scope>
    <source>
        <strain evidence="6">KCTC 52449</strain>
    </source>
</reference>
<dbReference type="InterPro" id="IPR002018">
    <property type="entry name" value="CarbesteraseB"/>
</dbReference>
<keyword evidence="2 3" id="KW-0378">Hydrolase</keyword>
<dbReference type="Gene3D" id="3.40.50.1820">
    <property type="entry name" value="alpha/beta hydrolase"/>
    <property type="match status" value="1"/>
</dbReference>
<keyword evidence="3" id="KW-0732">Signal</keyword>
<dbReference type="SUPFAM" id="SSF53474">
    <property type="entry name" value="alpha/beta-Hydrolases"/>
    <property type="match status" value="1"/>
</dbReference>
<dbReference type="PROSITE" id="PS51257">
    <property type="entry name" value="PROKAR_LIPOPROTEIN"/>
    <property type="match status" value="1"/>
</dbReference>
<name>A0ABV7JWU7_9ALTE</name>
<feature type="chain" id="PRO_5044981559" description="Carboxylic ester hydrolase" evidence="3">
    <location>
        <begin position="27"/>
        <end position="574"/>
    </location>
</feature>
<dbReference type="InterPro" id="IPR019826">
    <property type="entry name" value="Carboxylesterase_B_AS"/>
</dbReference>